<feature type="domain" description="Acylamino-acid-releasing enzyme N-terminal" evidence="11">
    <location>
        <begin position="164"/>
        <end position="405"/>
    </location>
</feature>
<dbReference type="STRING" id="1890683.A0A427YRB7"/>
<evidence type="ECO:0000313" key="12">
    <source>
        <dbReference type="EMBL" id="RSH93576.1"/>
    </source>
</evidence>
<dbReference type="OrthoDB" id="43744at2759"/>
<evidence type="ECO:0000256" key="4">
    <source>
        <dbReference type="ARBA" id="ARBA00011881"/>
    </source>
</evidence>
<evidence type="ECO:0000256" key="8">
    <source>
        <dbReference type="ARBA" id="ARBA00022801"/>
    </source>
</evidence>
<reference evidence="12 13" key="1">
    <citation type="submission" date="2018-11" db="EMBL/GenBank/DDBJ databases">
        <title>Genome sequence of Saitozyma podzolica DSM 27192.</title>
        <authorList>
            <person name="Aliyu H."/>
            <person name="Gorte O."/>
            <person name="Ochsenreither K."/>
        </authorList>
    </citation>
    <scope>NUCLEOTIDE SEQUENCE [LARGE SCALE GENOMIC DNA]</scope>
    <source>
        <strain evidence="12 13">DSM 27192</strain>
    </source>
</reference>
<dbReference type="InterPro" id="IPR001375">
    <property type="entry name" value="Peptidase_S9_cat"/>
</dbReference>
<dbReference type="PANTHER" id="PTHR42776">
    <property type="entry name" value="SERINE PEPTIDASE S9 FAMILY MEMBER"/>
    <property type="match status" value="1"/>
</dbReference>
<feature type="domain" description="Peptidase S9 prolyl oligopeptidase catalytic" evidence="10">
    <location>
        <begin position="499"/>
        <end position="717"/>
    </location>
</feature>
<evidence type="ECO:0000256" key="5">
    <source>
        <dbReference type="ARBA" id="ARBA00012917"/>
    </source>
</evidence>
<dbReference type="InterPro" id="IPR011042">
    <property type="entry name" value="6-blade_b-propeller_TolB-like"/>
</dbReference>
<evidence type="ECO:0000259" key="11">
    <source>
        <dbReference type="Pfam" id="PF19283"/>
    </source>
</evidence>
<sequence length="723" mass="78027">MHAVTLSLPPVEKALKVYESLLEIPNVERAVLTGEASERTLHLWYSQVSVASATRTAALKSFRLSPAVPNDTLPPTPLNSHVKYVSYSSDGQAAAHFVALDKPGSTRRYIEAWRAGVKHVVPVTHGTWHTDLTFGPPTWNASGDKLLYVAEDHDPNPDEYTYIPDFGESYRDARRPCIFCLDLTTRTVTRLVTGGKEKGMNFVQPQWVEDNGRAIKIVATGWTRLGNDAQLGVAYCTNRPSEVYLLSVEGEAVQVTRLSADGRSARTPHVSPSGQVIYLSNAEGGPHDSCAQLHSYDLKTGADRTLVPIQRDVRSDGFAGLYLHWLPEQPFTTVGGLEWLACPSVSRCRKVCLLISLSSGEVMDVRRFVDDTVARSGIESYDVLAASADGIVILSVSSPSTPWQIIQIDLAGTPPVERGVLTRGIEDAIGTGLAWQTWLIFLQANEALAGIDFAIKPMHALGPGQMILISPCPISELGGKQMPIILYPHGGPHGTDSTSFNAALATLALAGFLIVLPAYPGSTGFGQDYIESLLPPALGTAEVDGTLASLDALRQMGLPVSPERTLLVGSSHGGFIGAHAAGRYPGVFAGMVLINPTINYLPMIHSTDIPDVISSSSGVPYPYSDPPHSFTPEDYSTLYRCSPMASAHKARTPTLLLLGADDGRVSPEQGKMWYHALKKNGVEAELLIFPRNRHVLNGTVEAQLVSVQRTVEFCVSHVATPES</sequence>
<dbReference type="Pfam" id="PF00326">
    <property type="entry name" value="Peptidase_S9"/>
    <property type="match status" value="1"/>
</dbReference>
<dbReference type="Pfam" id="PF19283">
    <property type="entry name" value="APEH_N"/>
    <property type="match status" value="1"/>
</dbReference>
<evidence type="ECO:0000256" key="1">
    <source>
        <dbReference type="ARBA" id="ARBA00000721"/>
    </source>
</evidence>
<dbReference type="GO" id="GO:0004252">
    <property type="term" value="F:serine-type endopeptidase activity"/>
    <property type="evidence" value="ECO:0007669"/>
    <property type="project" value="TreeGrafter"/>
</dbReference>
<evidence type="ECO:0000256" key="3">
    <source>
        <dbReference type="ARBA" id="ARBA00010040"/>
    </source>
</evidence>
<dbReference type="EC" id="3.4.19.1" evidence="5"/>
<dbReference type="InterPro" id="IPR029058">
    <property type="entry name" value="AB_hydrolase_fold"/>
</dbReference>
<name>A0A427YRB7_9TREE</name>
<dbReference type="Gene3D" id="2.120.10.30">
    <property type="entry name" value="TolB, C-terminal domain"/>
    <property type="match status" value="1"/>
</dbReference>
<dbReference type="SUPFAM" id="SSF82171">
    <property type="entry name" value="DPP6 N-terminal domain-like"/>
    <property type="match status" value="1"/>
</dbReference>
<comment type="subunit">
    <text evidence="4">Homotetramer.</text>
</comment>
<dbReference type="AlphaFoldDB" id="A0A427YRB7"/>
<keyword evidence="13" id="KW-1185">Reference proteome</keyword>
<keyword evidence="7" id="KW-0963">Cytoplasm</keyword>
<comment type="similarity">
    <text evidence="3">Belongs to the peptidase S9C family.</text>
</comment>
<dbReference type="Proteomes" id="UP000279259">
    <property type="component" value="Unassembled WGS sequence"/>
</dbReference>
<gene>
    <name evidence="12" type="ORF">EHS25_007934</name>
</gene>
<dbReference type="EMBL" id="RSCD01000004">
    <property type="protein sequence ID" value="RSH93576.1"/>
    <property type="molecule type" value="Genomic_DNA"/>
</dbReference>
<comment type="subcellular location">
    <subcellularLocation>
        <location evidence="2">Cytoplasm</location>
    </subcellularLocation>
</comment>
<dbReference type="GO" id="GO:0005737">
    <property type="term" value="C:cytoplasm"/>
    <property type="evidence" value="ECO:0007669"/>
    <property type="project" value="UniProtKB-SubCell"/>
</dbReference>
<accession>A0A427YRB7</accession>
<evidence type="ECO:0000313" key="13">
    <source>
        <dbReference type="Proteomes" id="UP000279259"/>
    </source>
</evidence>
<organism evidence="12 13">
    <name type="scientific">Saitozyma podzolica</name>
    <dbReference type="NCBI Taxonomy" id="1890683"/>
    <lineage>
        <taxon>Eukaryota</taxon>
        <taxon>Fungi</taxon>
        <taxon>Dikarya</taxon>
        <taxon>Basidiomycota</taxon>
        <taxon>Agaricomycotina</taxon>
        <taxon>Tremellomycetes</taxon>
        <taxon>Tremellales</taxon>
        <taxon>Trimorphomycetaceae</taxon>
        <taxon>Saitozyma</taxon>
    </lineage>
</organism>
<comment type="catalytic activity">
    <reaction evidence="1">
        <text>Cleavage of an N-acetyl or N-formyl amino acid from the N-terminus of a polypeptide.</text>
        <dbReference type="EC" id="3.4.19.1"/>
    </reaction>
</comment>
<proteinExistence type="inferred from homology"/>
<protein>
    <recommendedName>
        <fullName evidence="6">Acylamino-acid-releasing enzyme</fullName>
        <ecNumber evidence="5">3.4.19.1</ecNumber>
    </recommendedName>
    <alternativeName>
        <fullName evidence="9">Dipeptidyl-peptidase V</fullName>
    </alternativeName>
</protein>
<comment type="caution">
    <text evidence="12">The sequence shown here is derived from an EMBL/GenBank/DDBJ whole genome shotgun (WGS) entry which is preliminary data.</text>
</comment>
<dbReference type="PANTHER" id="PTHR42776:SF4">
    <property type="entry name" value="ACYLAMINO-ACID-RELEASING ENZYME"/>
    <property type="match status" value="1"/>
</dbReference>
<evidence type="ECO:0000259" key="10">
    <source>
        <dbReference type="Pfam" id="PF00326"/>
    </source>
</evidence>
<dbReference type="GO" id="GO:0006508">
    <property type="term" value="P:proteolysis"/>
    <property type="evidence" value="ECO:0007669"/>
    <property type="project" value="InterPro"/>
</dbReference>
<evidence type="ECO:0000256" key="9">
    <source>
        <dbReference type="ARBA" id="ARBA00032829"/>
    </source>
</evidence>
<keyword evidence="8" id="KW-0378">Hydrolase</keyword>
<evidence type="ECO:0000256" key="7">
    <source>
        <dbReference type="ARBA" id="ARBA00022490"/>
    </source>
</evidence>
<evidence type="ECO:0000256" key="6">
    <source>
        <dbReference type="ARBA" id="ARBA00018421"/>
    </source>
</evidence>
<dbReference type="Gene3D" id="3.40.50.1820">
    <property type="entry name" value="alpha/beta hydrolase"/>
    <property type="match status" value="1"/>
</dbReference>
<dbReference type="InterPro" id="IPR045550">
    <property type="entry name" value="AARE_N"/>
</dbReference>
<dbReference type="GO" id="GO:0008242">
    <property type="term" value="F:omega peptidase activity"/>
    <property type="evidence" value="ECO:0007669"/>
    <property type="project" value="UniProtKB-EC"/>
</dbReference>
<dbReference type="SUPFAM" id="SSF53474">
    <property type="entry name" value="alpha/beta-Hydrolases"/>
    <property type="match status" value="1"/>
</dbReference>
<evidence type="ECO:0000256" key="2">
    <source>
        <dbReference type="ARBA" id="ARBA00004496"/>
    </source>
</evidence>